<evidence type="ECO:0000256" key="6">
    <source>
        <dbReference type="SAM" id="Phobius"/>
    </source>
</evidence>
<dbReference type="Pfam" id="PF01284">
    <property type="entry name" value="MARVEL"/>
    <property type="match status" value="1"/>
</dbReference>
<feature type="transmembrane region" description="Helical" evidence="6">
    <location>
        <begin position="680"/>
        <end position="699"/>
    </location>
</feature>
<evidence type="ECO:0000256" key="1">
    <source>
        <dbReference type="ARBA" id="ARBA00004141"/>
    </source>
</evidence>
<keyword evidence="3 6" id="KW-1133">Transmembrane helix</keyword>
<evidence type="ECO:0000256" key="3">
    <source>
        <dbReference type="ARBA" id="ARBA00022989"/>
    </source>
</evidence>
<dbReference type="GO" id="GO:0016020">
    <property type="term" value="C:membrane"/>
    <property type="evidence" value="ECO:0007669"/>
    <property type="project" value="UniProtKB-SubCell"/>
</dbReference>
<feature type="transmembrane region" description="Helical" evidence="6">
    <location>
        <begin position="548"/>
        <end position="570"/>
    </location>
</feature>
<comment type="caution">
    <text evidence="8">The sequence shown here is derived from an EMBL/GenBank/DDBJ whole genome shotgun (WGS) entry which is preliminary data.</text>
</comment>
<feature type="transmembrane region" description="Helical" evidence="6">
    <location>
        <begin position="204"/>
        <end position="228"/>
    </location>
</feature>
<evidence type="ECO:0000256" key="2">
    <source>
        <dbReference type="ARBA" id="ARBA00022692"/>
    </source>
</evidence>
<protein>
    <recommendedName>
        <fullName evidence="7">MARVEL domain-containing protein</fullName>
    </recommendedName>
</protein>
<evidence type="ECO:0000313" key="9">
    <source>
        <dbReference type="Proteomes" id="UP000664534"/>
    </source>
</evidence>
<name>A0A8H3G683_9LECA</name>
<gene>
    <name evidence="8" type="ORF">IMSHALPRED_010191</name>
</gene>
<evidence type="ECO:0000256" key="4">
    <source>
        <dbReference type="ARBA" id="ARBA00023136"/>
    </source>
</evidence>
<feature type="transmembrane region" description="Helical" evidence="6">
    <location>
        <begin position="719"/>
        <end position="738"/>
    </location>
</feature>
<comment type="subcellular location">
    <subcellularLocation>
        <location evidence="1">Membrane</location>
        <topology evidence="1">Multi-pass membrane protein</topology>
    </subcellularLocation>
</comment>
<keyword evidence="2 6" id="KW-0812">Transmembrane</keyword>
<feature type="domain" description="MARVEL" evidence="7">
    <location>
        <begin position="426"/>
        <end position="568"/>
    </location>
</feature>
<feature type="transmembrane region" description="Helical" evidence="6">
    <location>
        <begin position="430"/>
        <end position="447"/>
    </location>
</feature>
<evidence type="ECO:0000256" key="5">
    <source>
        <dbReference type="SAM" id="MobiDB-lite"/>
    </source>
</evidence>
<reference evidence="8" key="1">
    <citation type="submission" date="2021-03" db="EMBL/GenBank/DDBJ databases">
        <authorList>
            <person name="Tagirdzhanova G."/>
        </authorList>
    </citation>
    <scope>NUCLEOTIDE SEQUENCE</scope>
</reference>
<dbReference type="PANTHER" id="PTHR37451:SF1">
    <property type="entry name" value="MARVEL DOMAIN-CONTAINING PROTEIN"/>
    <property type="match status" value="1"/>
</dbReference>
<feature type="transmembrane region" description="Helical" evidence="6">
    <location>
        <begin position="467"/>
        <end position="487"/>
    </location>
</feature>
<feature type="compositionally biased region" description="Acidic residues" evidence="5">
    <location>
        <begin position="811"/>
        <end position="826"/>
    </location>
</feature>
<dbReference type="Proteomes" id="UP000664534">
    <property type="component" value="Unassembled WGS sequence"/>
</dbReference>
<accession>A0A8H3G683</accession>
<keyword evidence="4 6" id="KW-0472">Membrane</keyword>
<evidence type="ECO:0000259" key="7">
    <source>
        <dbReference type="Pfam" id="PF01284"/>
    </source>
</evidence>
<feature type="transmembrane region" description="Helical" evidence="6">
    <location>
        <begin position="508"/>
        <end position="528"/>
    </location>
</feature>
<dbReference type="InterPro" id="IPR008253">
    <property type="entry name" value="Marvel"/>
</dbReference>
<evidence type="ECO:0000313" key="8">
    <source>
        <dbReference type="EMBL" id="CAF9935342.1"/>
    </source>
</evidence>
<feature type="region of interest" description="Disordered" evidence="5">
    <location>
        <begin position="793"/>
        <end position="848"/>
    </location>
</feature>
<dbReference type="AlphaFoldDB" id="A0A8H3G683"/>
<feature type="region of interest" description="Disordered" evidence="5">
    <location>
        <begin position="763"/>
        <end position="782"/>
    </location>
</feature>
<dbReference type="PANTHER" id="PTHR37451">
    <property type="entry name" value="MARVEL DOMAIN"/>
    <property type="match status" value="1"/>
</dbReference>
<dbReference type="EMBL" id="CAJPDT010000083">
    <property type="protein sequence ID" value="CAF9935342.1"/>
    <property type="molecule type" value="Genomic_DNA"/>
</dbReference>
<sequence>MVLSTWISDVTNSTLNITLSTFSFQDALSVTGKDTPLGYSNPPFLFHSGCVQDDGTQNCTASCQDENAVFGSLDTLHNCMVYPTVAVQYAASNLSEAEARLPLYYNIEKSTTESDLYINITTTIQTCLVDYCTTTLDGSGCASSLAGVEPAYSPSNLTSTFYIYSQDDSEEAAYFDICTFVPQSLNADIGGIGVYISYWIQTGLALLSFVLVVWWNWGIYYTCLAALLLPRGLTGGLVEFQKAQCLFMMAINIAALINRNKGGFQPNSLQQLYNTYGLIKSISISGYLPVTFTLFTLHLVDVVSWYLLVLSVITVSVSVATLFVIGKFSPSQDDLDYLSQQALSGGPDSCGNKNLFVYCLNPIGGSEDSDSANPASGAYSMLAFCVVVLILLVAHQYHAFKDPLTGQPQPWLSKILRCLFRKYNHSLRKIQLGLALISICLNSYAISDQGVIYDDSYSAMGSATPAAPAFAIFASCWTLTFVLYVFFTSTTAYTRTDRPIGKFFNQKMAFAVDALSTVIWFAEFITLARFFQNLGYCNFIEESYCGTAITSVLVGVCAWITFVASTVLAARHMLRTRNEIPKKHTHGKRYWTLQRLNNHRLLRLLSEKVPSWKRLTRKVPTWKETWRKVPSWAKHPLIIDTYARLQHNTLPTMKVHTRRAYHDLITHISTLDWPSTTTSAAVFSMYLIFFSLYAHWFNIYIQDLEWFAHNGVDVHTWSFGQIVAITVWAGPLCEYLHLEIRGMTRGFEHRLWGHKVVKIKPPDSIASHSTPSIRSPSPTASLTHHDDTVTYNSLSPASSSVKDGPARDGDIVDEEKGEVVDEEEGNVDPLMDPESGFRERSEEVEDAAEWQIPETVLLTRESMALF</sequence>
<proteinExistence type="predicted"/>
<keyword evidence="9" id="KW-1185">Reference proteome</keyword>
<feature type="transmembrane region" description="Helical" evidence="6">
    <location>
        <begin position="376"/>
        <end position="394"/>
    </location>
</feature>
<feature type="compositionally biased region" description="Polar residues" evidence="5">
    <location>
        <begin position="766"/>
        <end position="782"/>
    </location>
</feature>
<dbReference type="OrthoDB" id="4582561at2759"/>
<feature type="transmembrane region" description="Helical" evidence="6">
    <location>
        <begin position="304"/>
        <end position="325"/>
    </location>
</feature>
<organism evidence="8 9">
    <name type="scientific">Imshaugia aleurites</name>
    <dbReference type="NCBI Taxonomy" id="172621"/>
    <lineage>
        <taxon>Eukaryota</taxon>
        <taxon>Fungi</taxon>
        <taxon>Dikarya</taxon>
        <taxon>Ascomycota</taxon>
        <taxon>Pezizomycotina</taxon>
        <taxon>Lecanoromycetes</taxon>
        <taxon>OSLEUM clade</taxon>
        <taxon>Lecanoromycetidae</taxon>
        <taxon>Lecanorales</taxon>
        <taxon>Lecanorineae</taxon>
        <taxon>Parmeliaceae</taxon>
        <taxon>Imshaugia</taxon>
    </lineage>
</organism>